<feature type="region of interest" description="Disordered" evidence="1">
    <location>
        <begin position="118"/>
        <end position="211"/>
    </location>
</feature>
<dbReference type="AlphaFoldDB" id="H1UVT2"/>
<gene>
    <name evidence="2" type="ORF">CH063_04536</name>
</gene>
<proteinExistence type="predicted"/>
<reference evidence="3" key="1">
    <citation type="journal article" date="2012" name="Nat. Genet.">
        <title>Lifestyle transitions in plant pathogenic Colletotrichum fungi deciphered by genome and transcriptome analyses.</title>
        <authorList>
            <person name="O'Connell R.J."/>
            <person name="Thon M.R."/>
            <person name="Hacquard S."/>
            <person name="Amyotte S.G."/>
            <person name="Kleemann J."/>
            <person name="Torres M.F."/>
            <person name="Damm U."/>
            <person name="Buiate E.A."/>
            <person name="Epstein L."/>
            <person name="Alkan N."/>
            <person name="Altmueller J."/>
            <person name="Alvarado-Balderrama L."/>
            <person name="Bauser C.A."/>
            <person name="Becker C."/>
            <person name="Birren B.W."/>
            <person name="Chen Z."/>
            <person name="Choi J."/>
            <person name="Crouch J.A."/>
            <person name="Duvick J.P."/>
            <person name="Farman M.A."/>
            <person name="Gan P."/>
            <person name="Heiman D."/>
            <person name="Henrissat B."/>
            <person name="Howard R.J."/>
            <person name="Kabbage M."/>
            <person name="Koch C."/>
            <person name="Kracher B."/>
            <person name="Kubo Y."/>
            <person name="Law A.D."/>
            <person name="Lebrun M.-H."/>
            <person name="Lee Y.-H."/>
            <person name="Miyara I."/>
            <person name="Moore N."/>
            <person name="Neumann U."/>
            <person name="Nordstroem K."/>
            <person name="Panaccione D.G."/>
            <person name="Panstruga R."/>
            <person name="Place M."/>
            <person name="Proctor R.H."/>
            <person name="Prusky D."/>
            <person name="Rech G."/>
            <person name="Reinhardt R."/>
            <person name="Rollins J.A."/>
            <person name="Rounsley S."/>
            <person name="Schardl C.L."/>
            <person name="Schwartz D.C."/>
            <person name="Shenoy N."/>
            <person name="Shirasu K."/>
            <person name="Sikhakolli U.R."/>
            <person name="Stueber K."/>
            <person name="Sukno S.A."/>
            <person name="Sweigard J.A."/>
            <person name="Takano Y."/>
            <person name="Takahara H."/>
            <person name="Trail F."/>
            <person name="van der Does H.C."/>
            <person name="Voll L.M."/>
            <person name="Will I."/>
            <person name="Young S."/>
            <person name="Zeng Q."/>
            <person name="Zhang J."/>
            <person name="Zhou S."/>
            <person name="Dickman M.B."/>
            <person name="Schulze-Lefert P."/>
            <person name="Ver Loren van Themaat E."/>
            <person name="Ma L.-J."/>
            <person name="Vaillancourt L.J."/>
        </authorList>
    </citation>
    <scope>NUCLEOTIDE SEQUENCE [LARGE SCALE GENOMIC DNA]</scope>
    <source>
        <strain evidence="3">IMI 349063</strain>
    </source>
</reference>
<dbReference type="EMBL" id="CACQ02000317">
    <property type="protein sequence ID" value="CCF32083.1"/>
    <property type="molecule type" value="Genomic_DNA"/>
</dbReference>
<feature type="compositionally biased region" description="Basic and acidic residues" evidence="1">
    <location>
        <begin position="157"/>
        <end position="168"/>
    </location>
</feature>
<dbReference type="Proteomes" id="UP000007174">
    <property type="component" value="Unassembled WGS sequence"/>
</dbReference>
<evidence type="ECO:0000313" key="2">
    <source>
        <dbReference type="EMBL" id="CCF32083.1"/>
    </source>
</evidence>
<dbReference type="HOGENOM" id="CLU_1304772_0_0_1"/>
<evidence type="ECO:0000313" key="3">
    <source>
        <dbReference type="Proteomes" id="UP000007174"/>
    </source>
</evidence>
<sequence length="211" mass="22963">MPLVSGQWRPPAFGGIFLALDCVEPTAACLSLGSIVRYHRRQTCKGSEFALYTSRSSKACMTPPTVLSPRQAYRTLHHTISPPIRLPGPFDSTLGGHVPRTIASHAFFLVMGPSSLHEVACQRPPGRSETGTNLHPHSPSTSTRTEAHPFLSSIGSEKQDVKRQDRLPRQQIRRNMTGILSQSDRGSPSCDQDTASRNSSTGDFSRPDAAS</sequence>
<feature type="compositionally biased region" description="Polar residues" evidence="1">
    <location>
        <begin position="129"/>
        <end position="144"/>
    </location>
</feature>
<protein>
    <submittedName>
        <fullName evidence="2">Uncharacterized protein</fullName>
    </submittedName>
</protein>
<name>H1UVT2_COLHI</name>
<dbReference type="VEuPathDB" id="FungiDB:CH63R_13089"/>
<feature type="compositionally biased region" description="Polar residues" evidence="1">
    <location>
        <begin position="178"/>
        <end position="203"/>
    </location>
</feature>
<organism evidence="2 3">
    <name type="scientific">Colletotrichum higginsianum (strain IMI 349063)</name>
    <name type="common">Crucifer anthracnose fungus</name>
    <dbReference type="NCBI Taxonomy" id="759273"/>
    <lineage>
        <taxon>Eukaryota</taxon>
        <taxon>Fungi</taxon>
        <taxon>Dikarya</taxon>
        <taxon>Ascomycota</taxon>
        <taxon>Pezizomycotina</taxon>
        <taxon>Sordariomycetes</taxon>
        <taxon>Hypocreomycetidae</taxon>
        <taxon>Glomerellales</taxon>
        <taxon>Glomerellaceae</taxon>
        <taxon>Colletotrichum</taxon>
        <taxon>Colletotrichum destructivum species complex</taxon>
    </lineage>
</organism>
<accession>H1UVT2</accession>
<evidence type="ECO:0000256" key="1">
    <source>
        <dbReference type="SAM" id="MobiDB-lite"/>
    </source>
</evidence>